<name>A0A1W9KTH7_9BURK</name>
<protein>
    <submittedName>
        <fullName evidence="2">Putative toxin-antitoxin system toxin component, PIN family</fullName>
    </submittedName>
</protein>
<evidence type="ECO:0000313" key="2">
    <source>
        <dbReference type="EMBL" id="OQW87738.1"/>
    </source>
</evidence>
<feature type="domain" description="PIN" evidence="1">
    <location>
        <begin position="3"/>
        <end position="114"/>
    </location>
</feature>
<organism evidence="2 3">
    <name type="scientific">Rhodoferax ferrireducens</name>
    <dbReference type="NCBI Taxonomy" id="192843"/>
    <lineage>
        <taxon>Bacteria</taxon>
        <taxon>Pseudomonadati</taxon>
        <taxon>Pseudomonadota</taxon>
        <taxon>Betaproteobacteria</taxon>
        <taxon>Burkholderiales</taxon>
        <taxon>Comamonadaceae</taxon>
        <taxon>Rhodoferax</taxon>
    </lineage>
</organism>
<dbReference type="PANTHER" id="PTHR34610">
    <property type="entry name" value="SSL7007 PROTEIN"/>
    <property type="match status" value="1"/>
</dbReference>
<dbReference type="NCBIfam" id="TIGR00305">
    <property type="entry name" value="putative toxin-antitoxin system toxin component, PIN family"/>
    <property type="match status" value="1"/>
</dbReference>
<dbReference type="Proteomes" id="UP000192505">
    <property type="component" value="Unassembled WGS sequence"/>
</dbReference>
<proteinExistence type="predicted"/>
<dbReference type="InterPro" id="IPR029060">
    <property type="entry name" value="PIN-like_dom_sf"/>
</dbReference>
<evidence type="ECO:0000313" key="3">
    <source>
        <dbReference type="Proteomes" id="UP000192505"/>
    </source>
</evidence>
<reference evidence="2 3" key="1">
    <citation type="submission" date="2017-01" db="EMBL/GenBank/DDBJ databases">
        <title>Novel large sulfur bacteria in the metagenomes of groundwater-fed chemosynthetic microbial mats in the Lake Huron basin.</title>
        <authorList>
            <person name="Sharrar A.M."/>
            <person name="Flood B.E."/>
            <person name="Bailey J.V."/>
            <person name="Jones D.S."/>
            <person name="Biddanda B."/>
            <person name="Ruberg S.A."/>
            <person name="Marcus D.N."/>
            <person name="Dick G.J."/>
        </authorList>
    </citation>
    <scope>NUCLEOTIDE SEQUENCE [LARGE SCALE GENOMIC DNA]</scope>
    <source>
        <strain evidence="2">A7</strain>
    </source>
</reference>
<dbReference type="InterPro" id="IPR002716">
    <property type="entry name" value="PIN_dom"/>
</dbReference>
<dbReference type="PANTHER" id="PTHR34610:SF3">
    <property type="entry name" value="SSL7007 PROTEIN"/>
    <property type="match status" value="1"/>
</dbReference>
<dbReference type="EMBL" id="MTEI01000007">
    <property type="protein sequence ID" value="OQW87738.1"/>
    <property type="molecule type" value="Genomic_DNA"/>
</dbReference>
<dbReference type="SUPFAM" id="SSF88723">
    <property type="entry name" value="PIN domain-like"/>
    <property type="match status" value="1"/>
</dbReference>
<dbReference type="InterPro" id="IPR002850">
    <property type="entry name" value="PIN_toxin-like"/>
</dbReference>
<dbReference type="Pfam" id="PF13470">
    <property type="entry name" value="PIN_3"/>
    <property type="match status" value="1"/>
</dbReference>
<dbReference type="AlphaFoldDB" id="A0A1W9KTH7"/>
<accession>A0A1W9KTH7</accession>
<evidence type="ECO:0000259" key="1">
    <source>
        <dbReference type="Pfam" id="PF13470"/>
    </source>
</evidence>
<sequence length="139" mass="15133">MVIVMDTDTIVAALRSPAGASAELLRRARRKDFILAASVSLFMEYEAVCCRPEHGEAAGLDRSEVGQFLDGLAHIIAPVDVHFLWRPQLRDPADELVLEAAVNASAQALLTFNMKHFATAATRFGLSIAQPGAFLRSLR</sequence>
<comment type="caution">
    <text evidence="2">The sequence shown here is derived from an EMBL/GenBank/DDBJ whole genome shotgun (WGS) entry which is preliminary data.</text>
</comment>
<gene>
    <name evidence="2" type="ORF">BWK72_11820</name>
</gene>